<evidence type="ECO:0000313" key="14">
    <source>
        <dbReference type="EMBL" id="CAD5232162.1"/>
    </source>
</evidence>
<dbReference type="OrthoDB" id="421979at2759"/>
<dbReference type="PANTHER" id="PTHR23033:SF14">
    <property type="entry name" value="GLYCOPROTEIN-N-ACETYLGALACTOSAMINE 3-BETA-GALACTOSYLTRANSFERASE 1-RELATED"/>
    <property type="match status" value="1"/>
</dbReference>
<feature type="domain" description="Fringe-like glycosyltransferase" evidence="13">
    <location>
        <begin position="228"/>
        <end position="437"/>
    </location>
</feature>
<keyword evidence="11" id="KW-0472">Membrane</keyword>
<dbReference type="EMBL" id="CAJFDI010000005">
    <property type="protein sequence ID" value="CAD5232162.1"/>
    <property type="molecule type" value="Genomic_DNA"/>
</dbReference>
<proteinExistence type="inferred from homology"/>
<dbReference type="Proteomes" id="UP000582659">
    <property type="component" value="Unassembled WGS sequence"/>
</dbReference>
<reference evidence="15" key="2">
    <citation type="submission" date="2020-08" db="EMBL/GenBank/DDBJ databases">
        <authorList>
            <person name="Kikuchi T."/>
        </authorList>
    </citation>
    <scope>NUCLEOTIDE SEQUENCE</scope>
    <source>
        <strain evidence="14">Ka4C1</strain>
    </source>
</reference>
<evidence type="ECO:0000256" key="11">
    <source>
        <dbReference type="ARBA" id="ARBA00023136"/>
    </source>
</evidence>
<evidence type="ECO:0000313" key="18">
    <source>
        <dbReference type="WBParaSite" id="BXY_0232600.1"/>
    </source>
</evidence>
<dbReference type="FunFam" id="3.90.550.50:FF:000008">
    <property type="entry name" value="Beta-1,3-glucosyltransferase"/>
    <property type="match status" value="1"/>
</dbReference>
<dbReference type="GO" id="GO:0016020">
    <property type="term" value="C:membrane"/>
    <property type="evidence" value="ECO:0007669"/>
    <property type="project" value="UniProtKB-SubCell"/>
</dbReference>
<dbReference type="GO" id="GO:0000166">
    <property type="term" value="F:nucleotide binding"/>
    <property type="evidence" value="ECO:0007669"/>
    <property type="project" value="UniProtKB-KW"/>
</dbReference>
<dbReference type="eggNOG" id="KOG2246">
    <property type="taxonomic scope" value="Eukaryota"/>
</dbReference>
<evidence type="ECO:0000313" key="17">
    <source>
        <dbReference type="Proteomes" id="UP000659654"/>
    </source>
</evidence>
<feature type="chain" id="PRO_5036308621" description="N-acetylgalactosaminide beta-1,3-galactosyltransferase" evidence="12">
    <location>
        <begin position="19"/>
        <end position="458"/>
    </location>
</feature>
<protein>
    <recommendedName>
        <fullName evidence="4">N-acetylgalactosaminide beta-1,3-galactosyltransferase</fullName>
        <ecNumber evidence="4">2.4.1.122</ecNumber>
    </recommendedName>
</protein>
<evidence type="ECO:0000259" key="13">
    <source>
        <dbReference type="Pfam" id="PF02434"/>
    </source>
</evidence>
<dbReference type="Proteomes" id="UP000095284">
    <property type="component" value="Unplaced"/>
</dbReference>
<dbReference type="GO" id="GO:0016263">
    <property type="term" value="F:glycoprotein-N-acetylgalactosamine 3-beta-galactosyltransferase activity"/>
    <property type="evidence" value="ECO:0007669"/>
    <property type="project" value="UniProtKB-EC"/>
</dbReference>
<comment type="similarity">
    <text evidence="3">Belongs to the glycosyltransferase 31 family. Beta3-Gal-T subfamily.</text>
</comment>
<keyword evidence="5" id="KW-0328">Glycosyltransferase</keyword>
<dbReference type="SMR" id="A0A1I7RNN9"/>
<dbReference type="Proteomes" id="UP000659654">
    <property type="component" value="Unassembled WGS sequence"/>
</dbReference>
<evidence type="ECO:0000313" key="16">
    <source>
        <dbReference type="Proteomes" id="UP000095284"/>
    </source>
</evidence>
<reference evidence="18" key="1">
    <citation type="submission" date="2016-11" db="UniProtKB">
        <authorList>
            <consortium name="WormBaseParasite"/>
        </authorList>
    </citation>
    <scope>IDENTIFICATION</scope>
</reference>
<evidence type="ECO:0000256" key="10">
    <source>
        <dbReference type="ARBA" id="ARBA00022989"/>
    </source>
</evidence>
<keyword evidence="8" id="KW-0547">Nucleotide-binding</keyword>
<evidence type="ECO:0000256" key="12">
    <source>
        <dbReference type="SAM" id="SignalP"/>
    </source>
</evidence>
<keyword evidence="12" id="KW-0732">Signal</keyword>
<evidence type="ECO:0000256" key="5">
    <source>
        <dbReference type="ARBA" id="ARBA00022676"/>
    </source>
</evidence>
<dbReference type="Pfam" id="PF02434">
    <property type="entry name" value="Fringe"/>
    <property type="match status" value="1"/>
</dbReference>
<dbReference type="InterPro" id="IPR003378">
    <property type="entry name" value="Fringe-like_glycosylTrfase"/>
</dbReference>
<evidence type="ECO:0000256" key="7">
    <source>
        <dbReference type="ARBA" id="ARBA00022692"/>
    </source>
</evidence>
<evidence type="ECO:0000256" key="1">
    <source>
        <dbReference type="ARBA" id="ARBA00004606"/>
    </source>
</evidence>
<dbReference type="EC" id="2.4.1.122" evidence="4"/>
<dbReference type="EMBL" id="CAJFCV020000005">
    <property type="protein sequence ID" value="CAG9124190.1"/>
    <property type="molecule type" value="Genomic_DNA"/>
</dbReference>
<keyword evidence="7" id="KW-0812">Transmembrane</keyword>
<dbReference type="SUPFAM" id="SSF53448">
    <property type="entry name" value="Nucleotide-diphospho-sugar transferases"/>
    <property type="match status" value="1"/>
</dbReference>
<evidence type="ECO:0000256" key="6">
    <source>
        <dbReference type="ARBA" id="ARBA00022679"/>
    </source>
</evidence>
<dbReference type="WBParaSite" id="BXY_0232600.1">
    <property type="protein sequence ID" value="BXY_0232600.1"/>
    <property type="gene ID" value="BXY_0232600"/>
</dbReference>
<comment type="pathway">
    <text evidence="2">Protein modification; protein glycosylation.</text>
</comment>
<dbReference type="AlphaFoldDB" id="A0A1I7RNN9"/>
<dbReference type="InterPro" id="IPR026050">
    <property type="entry name" value="C1GALT1/C1GALT1_chp1"/>
</dbReference>
<dbReference type="InterPro" id="IPR029044">
    <property type="entry name" value="Nucleotide-diphossugar_trans"/>
</dbReference>
<evidence type="ECO:0000256" key="8">
    <source>
        <dbReference type="ARBA" id="ARBA00022741"/>
    </source>
</evidence>
<keyword evidence="10" id="KW-1133">Transmembrane helix</keyword>
<keyword evidence="9" id="KW-0735">Signal-anchor</keyword>
<dbReference type="PROSITE" id="PS51257">
    <property type="entry name" value="PROKAR_LIPOPROTEIN"/>
    <property type="match status" value="1"/>
</dbReference>
<evidence type="ECO:0000256" key="3">
    <source>
        <dbReference type="ARBA" id="ARBA00006462"/>
    </source>
</evidence>
<evidence type="ECO:0000256" key="2">
    <source>
        <dbReference type="ARBA" id="ARBA00004922"/>
    </source>
</evidence>
<dbReference type="Gene3D" id="3.90.550.50">
    <property type="match status" value="1"/>
</dbReference>
<dbReference type="PANTHER" id="PTHR23033">
    <property type="entry name" value="BETA1,3-GALACTOSYLTRANSFERASE"/>
    <property type="match status" value="1"/>
</dbReference>
<keyword evidence="17" id="KW-1185">Reference proteome</keyword>
<sequence length="458" mass="52082">MNLLRLILMASVASIGCSQHIAVLLITQPWPYELNYAQKFKDGFLNSLEELSWNGTLLKTHSNFDNNVGGWSLWPLLGRLYSHVKDANFLLIVEPFSQVDWTALKRYTEGLNPEEDVFQGKGLIDKKPVIIHHFFGFQGQEKPIKYPDFSAGVLLSRSFLKRVVEVVGTHDKSDFTIDAKFEFAKFIYDNIGTELEHSDKFCLEGSPSCIVTYAAPKYAKDEPGCGNEISKENVFYAVKTFNGYHKTRVLYVKRTWGKEAKYIEFFSDTEDFYVPTIDLKVPNTEIGHCGKTLAIIKHYLSHEEVNHAPWLVIADDDTLLSTTRLHRMLDCLPTSTKVILGERYGFGFDWDGLGGYDYPTGGSGIVISREAARHLAVSCECPQVDSPDDMVIGACARRLNIPILHSPAFHQAQREDYDPSYINKIPPISFHKFENIDPYKEHQEYLYEAEDTQGHTEL</sequence>
<name>A0A1I7RNN9_BURXY</name>
<gene>
    <name evidence="14" type="ORF">BXYJ_LOCUS12253</name>
</gene>
<organism evidence="16 18">
    <name type="scientific">Bursaphelenchus xylophilus</name>
    <name type="common">Pinewood nematode worm</name>
    <name type="synonym">Aphelenchoides xylophilus</name>
    <dbReference type="NCBI Taxonomy" id="6326"/>
    <lineage>
        <taxon>Eukaryota</taxon>
        <taxon>Metazoa</taxon>
        <taxon>Ecdysozoa</taxon>
        <taxon>Nematoda</taxon>
        <taxon>Chromadorea</taxon>
        <taxon>Rhabditida</taxon>
        <taxon>Tylenchina</taxon>
        <taxon>Tylenchomorpha</taxon>
        <taxon>Aphelenchoidea</taxon>
        <taxon>Aphelenchoididae</taxon>
        <taxon>Bursaphelenchus</taxon>
    </lineage>
</organism>
<evidence type="ECO:0000256" key="4">
    <source>
        <dbReference type="ARBA" id="ARBA00012557"/>
    </source>
</evidence>
<evidence type="ECO:0000256" key="9">
    <source>
        <dbReference type="ARBA" id="ARBA00022968"/>
    </source>
</evidence>
<accession>A0A1I7RNN9</accession>
<evidence type="ECO:0000313" key="15">
    <source>
        <dbReference type="EMBL" id="CAG9124190.1"/>
    </source>
</evidence>
<keyword evidence="6" id="KW-0808">Transferase</keyword>
<comment type="subcellular location">
    <subcellularLocation>
        <location evidence="1">Membrane</location>
        <topology evidence="1">Single-pass type II membrane protein</topology>
    </subcellularLocation>
</comment>
<feature type="signal peptide" evidence="12">
    <location>
        <begin position="1"/>
        <end position="18"/>
    </location>
</feature>